<accession>A0AAD7D485</accession>
<gene>
    <name evidence="2" type="ORF">B0H17DRAFT_1208526</name>
</gene>
<evidence type="ECO:0000313" key="2">
    <source>
        <dbReference type="EMBL" id="KAJ7672808.1"/>
    </source>
</evidence>
<dbReference type="InterPro" id="IPR012677">
    <property type="entry name" value="Nucleotide-bd_a/b_plait_sf"/>
</dbReference>
<dbReference type="SUPFAM" id="SSF54928">
    <property type="entry name" value="RNA-binding domain, RBD"/>
    <property type="match status" value="1"/>
</dbReference>
<reference evidence="2" key="1">
    <citation type="submission" date="2023-03" db="EMBL/GenBank/DDBJ databases">
        <title>Massive genome expansion in bonnet fungi (Mycena s.s.) driven by repeated elements and novel gene families across ecological guilds.</title>
        <authorList>
            <consortium name="Lawrence Berkeley National Laboratory"/>
            <person name="Harder C.B."/>
            <person name="Miyauchi S."/>
            <person name="Viragh M."/>
            <person name="Kuo A."/>
            <person name="Thoen E."/>
            <person name="Andreopoulos B."/>
            <person name="Lu D."/>
            <person name="Skrede I."/>
            <person name="Drula E."/>
            <person name="Henrissat B."/>
            <person name="Morin E."/>
            <person name="Kohler A."/>
            <person name="Barry K."/>
            <person name="LaButti K."/>
            <person name="Morin E."/>
            <person name="Salamov A."/>
            <person name="Lipzen A."/>
            <person name="Mereny Z."/>
            <person name="Hegedus B."/>
            <person name="Baldrian P."/>
            <person name="Stursova M."/>
            <person name="Weitz H."/>
            <person name="Taylor A."/>
            <person name="Grigoriev I.V."/>
            <person name="Nagy L.G."/>
            <person name="Martin F."/>
            <person name="Kauserud H."/>
        </authorList>
    </citation>
    <scope>NUCLEOTIDE SEQUENCE</scope>
    <source>
        <strain evidence="2">CBHHK067</strain>
    </source>
</reference>
<evidence type="ECO:0000259" key="1">
    <source>
        <dbReference type="SMART" id="SM00360"/>
    </source>
</evidence>
<dbReference type="GO" id="GO:0003723">
    <property type="term" value="F:RNA binding"/>
    <property type="evidence" value="ECO:0007669"/>
    <property type="project" value="InterPro"/>
</dbReference>
<keyword evidence="3" id="KW-1185">Reference proteome</keyword>
<evidence type="ECO:0000313" key="3">
    <source>
        <dbReference type="Proteomes" id="UP001221757"/>
    </source>
</evidence>
<dbReference type="InterPro" id="IPR035979">
    <property type="entry name" value="RBD_domain_sf"/>
</dbReference>
<name>A0AAD7D485_MYCRO</name>
<dbReference type="EMBL" id="JARKIE010000165">
    <property type="protein sequence ID" value="KAJ7672808.1"/>
    <property type="molecule type" value="Genomic_DNA"/>
</dbReference>
<sequence>MSLATRFLGRSWHNTHRCPSRAFTSPPSSPNAQKARENAQLDIALRWANRVLAGPTTVSVHNVPPDAALGEFMRLVMFGPLLRVEDRPGRLARVISLTFVENATAVAFFHEMNQNKVVLRGSRLMFAWAHPQGVPPGPLSFLVVRPPVPPQLVASRALYIHDTRRLGTREQFHQFIARYGPIERATFRGDAAIVNFLAVSSAIKTAEALREDGVKASFTEDRCSVAGRARAAALKSRTRQVILGDIPPGTRAADLCDHIRGGALERILVKPGRRFAFIHFLEHASAAAFYRHAHYHGITLGEQRLSARIQAEAPDVVRLPADLARRVAAGASRCVRVTDVLLPEARLRRELERLGPIERFEHSPSSRSATVAFESIQHAIMAVRAIQHPVRWRGWSDAGFAVDPCAAPLRGTSRTASKTARELQGQMSDFLRLHAWGARAG</sequence>
<dbReference type="Gene3D" id="3.30.70.330">
    <property type="match status" value="1"/>
</dbReference>
<dbReference type="InterPro" id="IPR000504">
    <property type="entry name" value="RRM_dom"/>
</dbReference>
<organism evidence="2 3">
    <name type="scientific">Mycena rosella</name>
    <name type="common">Pink bonnet</name>
    <name type="synonym">Agaricus rosellus</name>
    <dbReference type="NCBI Taxonomy" id="1033263"/>
    <lineage>
        <taxon>Eukaryota</taxon>
        <taxon>Fungi</taxon>
        <taxon>Dikarya</taxon>
        <taxon>Basidiomycota</taxon>
        <taxon>Agaricomycotina</taxon>
        <taxon>Agaricomycetes</taxon>
        <taxon>Agaricomycetidae</taxon>
        <taxon>Agaricales</taxon>
        <taxon>Marasmiineae</taxon>
        <taxon>Mycenaceae</taxon>
        <taxon>Mycena</taxon>
    </lineage>
</organism>
<dbReference type="Proteomes" id="UP001221757">
    <property type="component" value="Unassembled WGS sequence"/>
</dbReference>
<feature type="domain" description="RRM" evidence="1">
    <location>
        <begin position="240"/>
        <end position="308"/>
    </location>
</feature>
<protein>
    <recommendedName>
        <fullName evidence="1">RRM domain-containing protein</fullName>
    </recommendedName>
</protein>
<dbReference type="SMART" id="SM00360">
    <property type="entry name" value="RRM"/>
    <property type="match status" value="1"/>
</dbReference>
<dbReference type="AlphaFoldDB" id="A0AAD7D485"/>
<proteinExistence type="predicted"/>
<comment type="caution">
    <text evidence="2">The sequence shown here is derived from an EMBL/GenBank/DDBJ whole genome shotgun (WGS) entry which is preliminary data.</text>
</comment>